<accession>C6Y2E6</accession>
<dbReference type="EMBL" id="CP001681">
    <property type="protein sequence ID" value="ACU05156.1"/>
    <property type="molecule type" value="Genomic_DNA"/>
</dbReference>
<evidence type="ECO:0000256" key="4">
    <source>
        <dbReference type="PROSITE-ProRule" id="PRU00433"/>
    </source>
</evidence>
<keyword evidence="7" id="KW-1185">Reference proteome</keyword>
<reference evidence="6 7" key="1">
    <citation type="journal article" date="2009" name="Stand. Genomic Sci.">
        <title>Complete genome sequence of Pedobacter heparinus type strain (HIM 762-3).</title>
        <authorList>
            <person name="Han C."/>
            <person name="Spring S."/>
            <person name="Lapidus A."/>
            <person name="Del Rio T.G."/>
            <person name="Tice H."/>
            <person name="Copeland A."/>
            <person name="Cheng J.F."/>
            <person name="Lucas S."/>
            <person name="Chen F."/>
            <person name="Nolan M."/>
            <person name="Bruce D."/>
            <person name="Goodwin L."/>
            <person name="Pitluck S."/>
            <person name="Ivanova N."/>
            <person name="Mavromatis K."/>
            <person name="Mikhailova N."/>
            <person name="Pati A."/>
            <person name="Chen A."/>
            <person name="Palaniappan K."/>
            <person name="Land M."/>
            <person name="Hauser L."/>
            <person name="Chang Y.J."/>
            <person name="Jeffries C.C."/>
            <person name="Saunders E."/>
            <person name="Chertkov O."/>
            <person name="Brettin T."/>
            <person name="Goker M."/>
            <person name="Rohde M."/>
            <person name="Bristow J."/>
            <person name="Eisen J.A."/>
            <person name="Markowitz V."/>
            <person name="Hugenholtz P."/>
            <person name="Kyrpides N.C."/>
            <person name="Klenk H.P."/>
            <person name="Detter J.C."/>
        </authorList>
    </citation>
    <scope>NUCLEOTIDE SEQUENCE [LARGE SCALE GENOMIC DNA]</scope>
    <source>
        <strain evidence="7">ATCC 13125 / DSM 2366 / CIP 104194 / JCM 7457 / NBRC 12017 / NCIMB 9290 / NRRL B-14731 / HIM 762-3</strain>
    </source>
</reference>
<name>C6Y2E6_PEDHD</name>
<feature type="domain" description="Cytochrome c" evidence="5">
    <location>
        <begin position="45"/>
        <end position="159"/>
    </location>
</feature>
<evidence type="ECO:0000256" key="1">
    <source>
        <dbReference type="ARBA" id="ARBA00022617"/>
    </source>
</evidence>
<dbReference type="AlphaFoldDB" id="C6Y2E6"/>
<evidence type="ECO:0000313" key="6">
    <source>
        <dbReference type="EMBL" id="ACU05156.1"/>
    </source>
</evidence>
<dbReference type="InterPro" id="IPR036909">
    <property type="entry name" value="Cyt_c-like_dom_sf"/>
</dbReference>
<sequence length="327" mass="35763">MKILKILGLIVLFVIVIATAAGFYVNVALPDTGKAPAVKIEVTPERLERGRYLANHVTACMDCHSSRNWSLFSGPPVAGTIGQGGEVFDENMGFPGKIYAANITPHALGSWTDGEILKAVTTGVNKDGKALFPLMGYSRFGKMDREDIYSIIAYIRSLQPIKSQVPNTELNFPVSLINKTLPKAADFQKKPDASDSLKYGAYLVNAAGCVDCHSKMDKGNIVPGSEFGGGMEFIQPAGIMRSPNITMHKVNGLGNWSKTMFVQRFKMYADSTVKLPGMGRNELNTPMPWTMYAGMTQQDLAAIYTYLNSLKPLDNKVEVREIKGQPL</sequence>
<evidence type="ECO:0000256" key="2">
    <source>
        <dbReference type="ARBA" id="ARBA00022723"/>
    </source>
</evidence>
<dbReference type="PANTHER" id="PTHR35008">
    <property type="entry name" value="BLL4482 PROTEIN-RELATED"/>
    <property type="match status" value="1"/>
</dbReference>
<dbReference type="PROSITE" id="PS51007">
    <property type="entry name" value="CYTC"/>
    <property type="match status" value="2"/>
</dbReference>
<dbReference type="OrthoDB" id="9809720at2"/>
<evidence type="ECO:0000256" key="3">
    <source>
        <dbReference type="ARBA" id="ARBA00023004"/>
    </source>
</evidence>
<dbReference type="Pfam" id="PF00034">
    <property type="entry name" value="Cytochrom_C"/>
    <property type="match status" value="1"/>
</dbReference>
<keyword evidence="1 4" id="KW-0349">Heme</keyword>
<organism evidence="6 7">
    <name type="scientific">Pedobacter heparinus (strain ATCC 13125 / DSM 2366 / CIP 104194 / JCM 7457 / NBRC 12017 / NCIMB 9290 / NRRL B-14731 / HIM 762-3)</name>
    <dbReference type="NCBI Taxonomy" id="485917"/>
    <lineage>
        <taxon>Bacteria</taxon>
        <taxon>Pseudomonadati</taxon>
        <taxon>Bacteroidota</taxon>
        <taxon>Sphingobacteriia</taxon>
        <taxon>Sphingobacteriales</taxon>
        <taxon>Sphingobacteriaceae</taxon>
        <taxon>Pedobacter</taxon>
    </lineage>
</organism>
<dbReference type="GO" id="GO:0046872">
    <property type="term" value="F:metal ion binding"/>
    <property type="evidence" value="ECO:0007669"/>
    <property type="project" value="UniProtKB-KW"/>
</dbReference>
<dbReference type="eggNOG" id="COG2010">
    <property type="taxonomic scope" value="Bacteria"/>
</dbReference>
<keyword evidence="3 4" id="KW-0408">Iron</keyword>
<proteinExistence type="predicted"/>
<dbReference type="RefSeq" id="WP_015808766.1">
    <property type="nucleotide sequence ID" value="NC_013061.1"/>
</dbReference>
<dbReference type="KEGG" id="phe:Phep_2958"/>
<dbReference type="GO" id="GO:0020037">
    <property type="term" value="F:heme binding"/>
    <property type="evidence" value="ECO:0007669"/>
    <property type="project" value="InterPro"/>
</dbReference>
<evidence type="ECO:0000259" key="5">
    <source>
        <dbReference type="PROSITE" id="PS51007"/>
    </source>
</evidence>
<keyword evidence="2 4" id="KW-0479">Metal-binding</keyword>
<dbReference type="GO" id="GO:0009055">
    <property type="term" value="F:electron transfer activity"/>
    <property type="evidence" value="ECO:0007669"/>
    <property type="project" value="InterPro"/>
</dbReference>
<dbReference type="Proteomes" id="UP000000852">
    <property type="component" value="Chromosome"/>
</dbReference>
<dbReference type="SUPFAM" id="SSF46626">
    <property type="entry name" value="Cytochrome c"/>
    <property type="match status" value="2"/>
</dbReference>
<dbReference type="InterPro" id="IPR009056">
    <property type="entry name" value="Cyt_c-like_dom"/>
</dbReference>
<dbReference type="Gene3D" id="1.10.760.10">
    <property type="entry name" value="Cytochrome c-like domain"/>
    <property type="match status" value="2"/>
</dbReference>
<gene>
    <name evidence="6" type="ordered locus">Phep_2958</name>
</gene>
<evidence type="ECO:0000313" key="7">
    <source>
        <dbReference type="Proteomes" id="UP000000852"/>
    </source>
</evidence>
<dbReference type="STRING" id="485917.Phep_2958"/>
<dbReference type="PANTHER" id="PTHR35008:SF8">
    <property type="entry name" value="ALCOHOL DEHYDROGENASE CYTOCHROME C SUBUNIT"/>
    <property type="match status" value="1"/>
</dbReference>
<dbReference type="InterPro" id="IPR051459">
    <property type="entry name" value="Cytochrome_c-type_DH"/>
</dbReference>
<dbReference type="HOGENOM" id="CLU_028594_2_0_10"/>
<protein>
    <submittedName>
        <fullName evidence="6">Cytochrome c family protein</fullName>
    </submittedName>
</protein>
<feature type="domain" description="Cytochrome c" evidence="5">
    <location>
        <begin position="195"/>
        <end position="311"/>
    </location>
</feature>